<dbReference type="Pfam" id="PF00048">
    <property type="entry name" value="IL8"/>
    <property type="match status" value="1"/>
</dbReference>
<dbReference type="GO" id="GO:0048245">
    <property type="term" value="P:eosinophil chemotaxis"/>
    <property type="evidence" value="ECO:0007669"/>
    <property type="project" value="TreeGrafter"/>
</dbReference>
<evidence type="ECO:0000313" key="8">
    <source>
        <dbReference type="RefSeq" id="XP_007516989.1"/>
    </source>
</evidence>
<evidence type="ECO:0000256" key="2">
    <source>
        <dbReference type="ARBA" id="ARBA00022500"/>
    </source>
</evidence>
<dbReference type="AlphaFoldDB" id="A0A1S2ZBV6"/>
<dbReference type="Proteomes" id="UP001652624">
    <property type="component" value="Chromosome 12"/>
</dbReference>
<dbReference type="GO" id="GO:0061844">
    <property type="term" value="P:antimicrobial humoral immune response mediated by antimicrobial peptide"/>
    <property type="evidence" value="ECO:0007669"/>
    <property type="project" value="TreeGrafter"/>
</dbReference>
<evidence type="ECO:0000256" key="4">
    <source>
        <dbReference type="ARBA" id="ARBA00023157"/>
    </source>
</evidence>
<accession>A0A1S2ZBV6</accession>
<protein>
    <recommendedName>
        <fullName evidence="5">C-C motif chemokine</fullName>
    </recommendedName>
</protein>
<dbReference type="GO" id="GO:0030335">
    <property type="term" value="P:positive regulation of cell migration"/>
    <property type="evidence" value="ECO:0007669"/>
    <property type="project" value="TreeGrafter"/>
</dbReference>
<feature type="chain" id="PRO_5010008196" description="C-C motif chemokine" evidence="5">
    <location>
        <begin position="24"/>
        <end position="98"/>
    </location>
</feature>
<feature type="domain" description="Chemokine interleukin-8-like" evidence="6">
    <location>
        <begin position="30"/>
        <end position="89"/>
    </location>
</feature>
<keyword evidence="5" id="KW-0964">Secreted</keyword>
<evidence type="ECO:0000256" key="5">
    <source>
        <dbReference type="RuleBase" id="RU361150"/>
    </source>
</evidence>
<reference evidence="8" key="1">
    <citation type="submission" date="2025-08" db="UniProtKB">
        <authorList>
            <consortium name="RefSeq"/>
        </authorList>
    </citation>
    <scope>IDENTIFICATION</scope>
</reference>
<dbReference type="GeneID" id="103108071"/>
<dbReference type="PANTHER" id="PTHR12015">
    <property type="entry name" value="SMALL INDUCIBLE CYTOKINE A"/>
    <property type="match status" value="1"/>
</dbReference>
<dbReference type="InParanoid" id="A0A1S2ZBV6"/>
<keyword evidence="7" id="KW-1185">Reference proteome</keyword>
<dbReference type="OrthoDB" id="9662916at2759"/>
<keyword evidence="4" id="KW-1015">Disulfide bond</keyword>
<comment type="similarity">
    <text evidence="1 5">Belongs to the intercrine beta (chemokine CC) family.</text>
</comment>
<dbReference type="eggNOG" id="ENOG502S6ZP">
    <property type="taxonomic scope" value="Eukaryota"/>
</dbReference>
<evidence type="ECO:0000259" key="6">
    <source>
        <dbReference type="SMART" id="SM00199"/>
    </source>
</evidence>
<dbReference type="GO" id="GO:0006954">
    <property type="term" value="P:inflammatory response"/>
    <property type="evidence" value="ECO:0007669"/>
    <property type="project" value="TreeGrafter"/>
</dbReference>
<evidence type="ECO:0000313" key="7">
    <source>
        <dbReference type="Proteomes" id="UP001652624"/>
    </source>
</evidence>
<dbReference type="Gene3D" id="2.40.50.40">
    <property type="match status" value="1"/>
</dbReference>
<dbReference type="GO" id="GO:0005615">
    <property type="term" value="C:extracellular space"/>
    <property type="evidence" value="ECO:0007669"/>
    <property type="project" value="UniProtKB-KW"/>
</dbReference>
<name>A0A1S2ZBV6_ERIEU</name>
<dbReference type="SUPFAM" id="SSF54117">
    <property type="entry name" value="Interleukin 8-like chemokines"/>
    <property type="match status" value="1"/>
</dbReference>
<evidence type="ECO:0000256" key="1">
    <source>
        <dbReference type="ARBA" id="ARBA00010868"/>
    </source>
</evidence>
<keyword evidence="3 5" id="KW-0202">Cytokine</keyword>
<dbReference type="PROSITE" id="PS00472">
    <property type="entry name" value="SMALL_CYTOKINES_CC"/>
    <property type="match status" value="1"/>
</dbReference>
<dbReference type="SMART" id="SM00199">
    <property type="entry name" value="SCY"/>
    <property type="match status" value="1"/>
</dbReference>
<dbReference type="GO" id="GO:0008009">
    <property type="term" value="F:chemokine activity"/>
    <property type="evidence" value="ECO:0007669"/>
    <property type="project" value="InterPro"/>
</dbReference>
<keyword evidence="5" id="KW-0732">Signal</keyword>
<dbReference type="InterPro" id="IPR036048">
    <property type="entry name" value="Interleukin_8-like_sf"/>
</dbReference>
<dbReference type="GO" id="GO:0048020">
    <property type="term" value="F:CCR chemokine receptor binding"/>
    <property type="evidence" value="ECO:0007669"/>
    <property type="project" value="TreeGrafter"/>
</dbReference>
<dbReference type="InterPro" id="IPR001811">
    <property type="entry name" value="Chemokine_IL8-like_dom"/>
</dbReference>
<dbReference type="STRING" id="9365.ENSEEUP00000014579"/>
<dbReference type="CDD" id="cd00272">
    <property type="entry name" value="Chemokine_CC"/>
    <property type="match status" value="1"/>
</dbReference>
<evidence type="ECO:0000256" key="3">
    <source>
        <dbReference type="ARBA" id="ARBA00022514"/>
    </source>
</evidence>
<dbReference type="InterPro" id="IPR039809">
    <property type="entry name" value="Chemokine_b/g/d"/>
</dbReference>
<comment type="subcellular location">
    <subcellularLocation>
        <location evidence="5">Secreted</location>
    </subcellularLocation>
</comment>
<keyword evidence="2 5" id="KW-0145">Chemotaxis</keyword>
<dbReference type="PANTHER" id="PTHR12015:SF98">
    <property type="entry name" value="C-C MOTIF CHEMOKINE 2"/>
    <property type="match status" value="1"/>
</dbReference>
<gene>
    <name evidence="8" type="primary">LOC103108071</name>
</gene>
<proteinExistence type="inferred from homology"/>
<dbReference type="FunFam" id="2.40.50.40:FF:000002">
    <property type="entry name" value="C-C motif chemokine"/>
    <property type="match status" value="1"/>
</dbReference>
<dbReference type="GO" id="GO:0070098">
    <property type="term" value="P:chemokine-mediated signaling pathway"/>
    <property type="evidence" value="ECO:0007669"/>
    <property type="project" value="TreeGrafter"/>
</dbReference>
<dbReference type="InterPro" id="IPR000827">
    <property type="entry name" value="Chemokine_CC_CS"/>
</dbReference>
<sequence>MKVPAVLLCLLLTAATLSTQVLAQPAGINPTTCCYKFTKRKIPMQRLESYKKITSSQCPQEAVIFKTILAKEICADPRQTWVQESMTFLEKRVQTQKT</sequence>
<organism evidence="7 8">
    <name type="scientific">Erinaceus europaeus</name>
    <name type="common">Western European hedgehog</name>
    <dbReference type="NCBI Taxonomy" id="9365"/>
    <lineage>
        <taxon>Eukaryota</taxon>
        <taxon>Metazoa</taxon>
        <taxon>Chordata</taxon>
        <taxon>Craniata</taxon>
        <taxon>Vertebrata</taxon>
        <taxon>Euteleostomi</taxon>
        <taxon>Mammalia</taxon>
        <taxon>Eutheria</taxon>
        <taxon>Laurasiatheria</taxon>
        <taxon>Eulipotyphla</taxon>
        <taxon>Erinaceidae</taxon>
        <taxon>Erinaceinae</taxon>
        <taxon>Erinaceus</taxon>
    </lineage>
</organism>
<feature type="signal peptide" evidence="5">
    <location>
        <begin position="1"/>
        <end position="23"/>
    </location>
</feature>
<dbReference type="RefSeq" id="XP_007516989.1">
    <property type="nucleotide sequence ID" value="XM_007516927.3"/>
</dbReference>